<organism evidence="1 2">
    <name type="scientific">Physcomitrium patens</name>
    <name type="common">Spreading-leaved earth moss</name>
    <name type="synonym">Physcomitrella patens</name>
    <dbReference type="NCBI Taxonomy" id="3218"/>
    <lineage>
        <taxon>Eukaryota</taxon>
        <taxon>Viridiplantae</taxon>
        <taxon>Streptophyta</taxon>
        <taxon>Embryophyta</taxon>
        <taxon>Bryophyta</taxon>
        <taxon>Bryophytina</taxon>
        <taxon>Bryopsida</taxon>
        <taxon>Funariidae</taxon>
        <taxon>Funariales</taxon>
        <taxon>Funariaceae</taxon>
        <taxon>Physcomitrium</taxon>
    </lineage>
</organism>
<proteinExistence type="predicted"/>
<reference evidence="1" key="3">
    <citation type="submission" date="2020-12" db="UniProtKB">
        <authorList>
            <consortium name="EnsemblPlants"/>
        </authorList>
    </citation>
    <scope>IDENTIFICATION</scope>
</reference>
<dbReference type="EMBL" id="ABEU02000009">
    <property type="status" value="NOT_ANNOTATED_CDS"/>
    <property type="molecule type" value="Genomic_DNA"/>
</dbReference>
<dbReference type="Gramene" id="Pp3c9_19150V3.2">
    <property type="protein sequence ID" value="PAC:32913595.CDS.1"/>
    <property type="gene ID" value="Pp3c9_19150"/>
</dbReference>
<reference evidence="1 2" key="2">
    <citation type="journal article" date="2018" name="Plant J.">
        <title>The Physcomitrella patens chromosome-scale assembly reveals moss genome structure and evolution.</title>
        <authorList>
            <person name="Lang D."/>
            <person name="Ullrich K.K."/>
            <person name="Murat F."/>
            <person name="Fuchs J."/>
            <person name="Jenkins J."/>
            <person name="Haas F.B."/>
            <person name="Piednoel M."/>
            <person name="Gundlach H."/>
            <person name="Van Bel M."/>
            <person name="Meyberg R."/>
            <person name="Vives C."/>
            <person name="Morata J."/>
            <person name="Symeonidi A."/>
            <person name="Hiss M."/>
            <person name="Muchero W."/>
            <person name="Kamisugi Y."/>
            <person name="Saleh O."/>
            <person name="Blanc G."/>
            <person name="Decker E.L."/>
            <person name="van Gessel N."/>
            <person name="Grimwood J."/>
            <person name="Hayes R.D."/>
            <person name="Graham S.W."/>
            <person name="Gunter L.E."/>
            <person name="McDaniel S.F."/>
            <person name="Hoernstein S.N.W."/>
            <person name="Larsson A."/>
            <person name="Li F.W."/>
            <person name="Perroud P.F."/>
            <person name="Phillips J."/>
            <person name="Ranjan P."/>
            <person name="Rokshar D.S."/>
            <person name="Rothfels C.J."/>
            <person name="Schneider L."/>
            <person name="Shu S."/>
            <person name="Stevenson D.W."/>
            <person name="Thummler F."/>
            <person name="Tillich M."/>
            <person name="Villarreal Aguilar J.C."/>
            <person name="Widiez T."/>
            <person name="Wong G.K."/>
            <person name="Wymore A."/>
            <person name="Zhang Y."/>
            <person name="Zimmer A.D."/>
            <person name="Quatrano R.S."/>
            <person name="Mayer K.F.X."/>
            <person name="Goodstein D."/>
            <person name="Casacuberta J.M."/>
            <person name="Vandepoele K."/>
            <person name="Reski R."/>
            <person name="Cuming A.C."/>
            <person name="Tuskan G.A."/>
            <person name="Maumus F."/>
            <person name="Salse J."/>
            <person name="Schmutz J."/>
            <person name="Rensing S.A."/>
        </authorList>
    </citation>
    <scope>NUCLEOTIDE SEQUENCE [LARGE SCALE GENOMIC DNA]</scope>
    <source>
        <strain evidence="1 2">cv. Gransden 2004</strain>
    </source>
</reference>
<reference evidence="1 2" key="1">
    <citation type="journal article" date="2008" name="Science">
        <title>The Physcomitrella genome reveals evolutionary insights into the conquest of land by plants.</title>
        <authorList>
            <person name="Rensing S."/>
            <person name="Lang D."/>
            <person name="Zimmer A."/>
            <person name="Terry A."/>
            <person name="Salamov A."/>
            <person name="Shapiro H."/>
            <person name="Nishiyama T."/>
            <person name="Perroud P.-F."/>
            <person name="Lindquist E."/>
            <person name="Kamisugi Y."/>
            <person name="Tanahashi T."/>
            <person name="Sakakibara K."/>
            <person name="Fujita T."/>
            <person name="Oishi K."/>
            <person name="Shin-I T."/>
            <person name="Kuroki Y."/>
            <person name="Toyoda A."/>
            <person name="Suzuki Y."/>
            <person name="Hashimoto A."/>
            <person name="Yamaguchi K."/>
            <person name="Sugano A."/>
            <person name="Kohara Y."/>
            <person name="Fujiyama A."/>
            <person name="Anterola A."/>
            <person name="Aoki S."/>
            <person name="Ashton N."/>
            <person name="Barbazuk W.B."/>
            <person name="Barker E."/>
            <person name="Bennetzen J."/>
            <person name="Bezanilla M."/>
            <person name="Blankenship R."/>
            <person name="Cho S.H."/>
            <person name="Dutcher S."/>
            <person name="Estelle M."/>
            <person name="Fawcett J.A."/>
            <person name="Gundlach H."/>
            <person name="Hanada K."/>
            <person name="Heyl A."/>
            <person name="Hicks K.A."/>
            <person name="Hugh J."/>
            <person name="Lohr M."/>
            <person name="Mayer K."/>
            <person name="Melkozernov A."/>
            <person name="Murata T."/>
            <person name="Nelson D."/>
            <person name="Pils B."/>
            <person name="Prigge M."/>
            <person name="Reiss B."/>
            <person name="Renner T."/>
            <person name="Rombauts S."/>
            <person name="Rushton P."/>
            <person name="Sanderfoot A."/>
            <person name="Schween G."/>
            <person name="Shiu S.-H."/>
            <person name="Stueber K."/>
            <person name="Theodoulou F.L."/>
            <person name="Tu H."/>
            <person name="Van de Peer Y."/>
            <person name="Verrier P.J."/>
            <person name="Waters E."/>
            <person name="Wood A."/>
            <person name="Yang L."/>
            <person name="Cove D."/>
            <person name="Cuming A."/>
            <person name="Hasebe M."/>
            <person name="Lucas S."/>
            <person name="Mishler D.B."/>
            <person name="Reski R."/>
            <person name="Grigoriev I."/>
            <person name="Quatrano R.S."/>
            <person name="Boore J.L."/>
        </authorList>
    </citation>
    <scope>NUCLEOTIDE SEQUENCE [LARGE SCALE GENOMIC DNA]</scope>
    <source>
        <strain evidence="1 2">cv. Gransden 2004</strain>
    </source>
</reference>
<dbReference type="InParanoid" id="A0A7I3Z0M5"/>
<name>A0A7I3Z0M5_PHYPA</name>
<protein>
    <submittedName>
        <fullName evidence="1">Uncharacterized protein</fullName>
    </submittedName>
</protein>
<dbReference type="EnsemblPlants" id="Pp3c9_19150V3.2">
    <property type="protein sequence ID" value="PAC:32913595.CDS.1"/>
    <property type="gene ID" value="Pp3c9_19150"/>
</dbReference>
<dbReference type="AlphaFoldDB" id="A0A7I3Z0M5"/>
<evidence type="ECO:0000313" key="1">
    <source>
        <dbReference type="EnsemblPlants" id="PAC:32913595.CDS.1"/>
    </source>
</evidence>
<keyword evidence="2" id="KW-1185">Reference proteome</keyword>
<evidence type="ECO:0000313" key="2">
    <source>
        <dbReference type="Proteomes" id="UP000006727"/>
    </source>
</evidence>
<dbReference type="Proteomes" id="UP000006727">
    <property type="component" value="Chromosome 9"/>
</dbReference>
<accession>A0A7I3Z0M5</accession>
<sequence>MKRLLPLQLQSPNRAQQCEVFQPARIIHISQTKLLHDQLLRKNESRSYFVFKALQLTVMLILTFGGQDQVLLLISSPSHRQSLIVSSILVTFS</sequence>